<evidence type="ECO:0000256" key="8">
    <source>
        <dbReference type="PIRNR" id="PIRNR018472"/>
    </source>
</evidence>
<organism evidence="10 11">
    <name type="scientific">Candidatus Pantoea edessiphila</name>
    <dbReference type="NCBI Taxonomy" id="2044610"/>
    <lineage>
        <taxon>Bacteria</taxon>
        <taxon>Pseudomonadati</taxon>
        <taxon>Pseudomonadota</taxon>
        <taxon>Gammaproteobacteria</taxon>
        <taxon>Enterobacterales</taxon>
        <taxon>Erwiniaceae</taxon>
        <taxon>Pantoea</taxon>
    </lineage>
</organism>
<dbReference type="AlphaFoldDB" id="A0A2P5T1Z8"/>
<keyword evidence="5 8" id="KW-0133">Cell shape</keyword>
<evidence type="ECO:0000256" key="6">
    <source>
        <dbReference type="ARBA" id="ARBA00022989"/>
    </source>
</evidence>
<sequence>MPWPQTIYISRPSWLLLFLIYWISALPKYANNIYIGFLLGIIMDITTGSLLGIGALALSIIAYLINFNIQLINGLNMLQKLCIVVLLSILMNLIIFLIEFLIIGVPLKYELISNSMINAMIWPIFVFLIKRYCY</sequence>
<comment type="caution">
    <text evidence="10">The sequence shown here is derived from an EMBL/GenBank/DDBJ whole genome shotgun (WGS) entry which is preliminary data.</text>
</comment>
<dbReference type="GO" id="GO:0008360">
    <property type="term" value="P:regulation of cell shape"/>
    <property type="evidence" value="ECO:0007669"/>
    <property type="project" value="UniProtKB-UniRule"/>
</dbReference>
<accession>A0A2P5T1Z8</accession>
<evidence type="ECO:0000256" key="3">
    <source>
        <dbReference type="ARBA" id="ARBA00022475"/>
    </source>
</evidence>
<keyword evidence="7 8" id="KW-0472">Membrane</keyword>
<evidence type="ECO:0000313" key="11">
    <source>
        <dbReference type="Proteomes" id="UP000295937"/>
    </source>
</evidence>
<dbReference type="InterPro" id="IPR007227">
    <property type="entry name" value="Cell_shape_determining_MreD"/>
</dbReference>
<dbReference type="PANTHER" id="PTHR37484">
    <property type="entry name" value="ROD SHAPE-DETERMINING PROTEIN MRED"/>
    <property type="match status" value="1"/>
</dbReference>
<feature type="transmembrane region" description="Helical" evidence="9">
    <location>
        <begin position="111"/>
        <end position="129"/>
    </location>
</feature>
<comment type="similarity">
    <text evidence="2 8">Belongs to the MreD family.</text>
</comment>
<evidence type="ECO:0000256" key="9">
    <source>
        <dbReference type="SAM" id="Phobius"/>
    </source>
</evidence>
<comment type="subcellular location">
    <subcellularLocation>
        <location evidence="8">Cell inner membrane</location>
    </subcellularLocation>
    <subcellularLocation>
        <location evidence="1">Cell membrane</location>
        <topology evidence="1">Multi-pass membrane protein</topology>
    </subcellularLocation>
</comment>
<dbReference type="PANTHER" id="PTHR37484:SF1">
    <property type="entry name" value="ROD SHAPE-DETERMINING PROTEIN MRED"/>
    <property type="match status" value="1"/>
</dbReference>
<evidence type="ECO:0000256" key="2">
    <source>
        <dbReference type="ARBA" id="ARBA00007776"/>
    </source>
</evidence>
<evidence type="ECO:0000256" key="7">
    <source>
        <dbReference type="ARBA" id="ARBA00023136"/>
    </source>
</evidence>
<evidence type="ECO:0000256" key="4">
    <source>
        <dbReference type="ARBA" id="ARBA00022692"/>
    </source>
</evidence>
<dbReference type="OrthoDB" id="6647425at2"/>
<keyword evidence="8" id="KW-0997">Cell inner membrane</keyword>
<keyword evidence="6 9" id="KW-1133">Transmembrane helix</keyword>
<dbReference type="Pfam" id="PF04093">
    <property type="entry name" value="MreD"/>
    <property type="match status" value="1"/>
</dbReference>
<keyword evidence="3 8" id="KW-1003">Cell membrane</keyword>
<dbReference type="InterPro" id="IPR026034">
    <property type="entry name" value="MreD_proteobac"/>
</dbReference>
<comment type="function">
    <text evidence="8">Involved in formation of the rod shape of the cell. May also contribute to regulation of formation of penicillin-binding proteins.</text>
</comment>
<gene>
    <name evidence="10" type="primary">mreD</name>
    <name evidence="10" type="ORF">CRV09_02205</name>
</gene>
<keyword evidence="4 9" id="KW-0812">Transmembrane</keyword>
<evidence type="ECO:0000256" key="1">
    <source>
        <dbReference type="ARBA" id="ARBA00004651"/>
    </source>
</evidence>
<feature type="transmembrane region" description="Helical" evidence="9">
    <location>
        <begin position="50"/>
        <end position="69"/>
    </location>
</feature>
<protein>
    <recommendedName>
        <fullName evidence="8">Rod shape-determining protein MreD</fullName>
    </recommendedName>
</protein>
<proteinExistence type="inferred from homology"/>
<dbReference type="Proteomes" id="UP000295937">
    <property type="component" value="Unassembled WGS sequence"/>
</dbReference>
<feature type="transmembrane region" description="Helical" evidence="9">
    <location>
        <begin position="12"/>
        <end position="30"/>
    </location>
</feature>
<dbReference type="EMBL" id="PDKR01000003">
    <property type="protein sequence ID" value="PPI88570.1"/>
    <property type="molecule type" value="Genomic_DNA"/>
</dbReference>
<name>A0A2P5T1Z8_9GAMM</name>
<evidence type="ECO:0000313" key="10">
    <source>
        <dbReference type="EMBL" id="PPI88570.1"/>
    </source>
</evidence>
<dbReference type="NCBIfam" id="TIGR03426">
    <property type="entry name" value="shape_MreD"/>
    <property type="match status" value="1"/>
</dbReference>
<dbReference type="GO" id="GO:0005886">
    <property type="term" value="C:plasma membrane"/>
    <property type="evidence" value="ECO:0007669"/>
    <property type="project" value="UniProtKB-SubCell"/>
</dbReference>
<reference evidence="10 11" key="1">
    <citation type="journal article" date="2018" name="Genome Biol. Evol.">
        <title>Cladogenesis and Genomic Streamlining in Extracellular Endosymbionts of Tropical Stink Bugs.</title>
        <authorList>
            <person name="Otero-Bravo A."/>
            <person name="Goffredi S."/>
            <person name="Sabree Z.L."/>
        </authorList>
    </citation>
    <scope>NUCLEOTIDE SEQUENCE [LARGE SCALE GENOMIC DNA]</scope>
    <source>
        <strain evidence="10 11">SoEO</strain>
    </source>
</reference>
<feature type="transmembrane region" description="Helical" evidence="9">
    <location>
        <begin position="81"/>
        <end position="105"/>
    </location>
</feature>
<dbReference type="PIRSF" id="PIRSF018472">
    <property type="entry name" value="MreD_proteobac"/>
    <property type="match status" value="1"/>
</dbReference>
<evidence type="ECO:0000256" key="5">
    <source>
        <dbReference type="ARBA" id="ARBA00022960"/>
    </source>
</evidence>